<proteinExistence type="predicted"/>
<accession>A0AAW2SM42</accession>
<name>A0AAW2SM42_SESRA</name>
<dbReference type="AlphaFoldDB" id="A0AAW2SM42"/>
<evidence type="ECO:0008006" key="4">
    <source>
        <dbReference type="Google" id="ProtNLM"/>
    </source>
</evidence>
<dbReference type="InterPro" id="IPR002156">
    <property type="entry name" value="RNaseH_domain"/>
</dbReference>
<comment type="caution">
    <text evidence="3">The sequence shown here is derived from an EMBL/GenBank/DDBJ whole genome shotgun (WGS) entry which is preliminary data.</text>
</comment>
<sequence length="448" mass="51850">MLTTSKMFGGLALCDLRAFNSPVLAKKFWRLFIYPELLLGQLLKVRYYPDFSILEAELGSRPSFIWRSVSYSKPIILAGHRWRIGDGHTVKIWIYPWIPGNSSYRSSLHLEPLPPPKTVNHLFTAKGGDWNVPLIESMFPAHDAQAILCIPICRTGMQDEIIWHYTQSGSLLVKSAYHLACHNDRHSNPSSSHSNSPYFRTGWMSIWNTKIPNKIKVFAWRLCNDALLVGSNVKQRLPFSDICCLFCYEQDDNIRHTFFLCPFSRMVWCISHLRWSVIYNWQTNARDWVFHAHKQLEATDFDLFLLSVGVFGGVETRSSLKGYHISLTKWFPLHEVIWTLLRRLRSIPSFNTTTIFALWHPPENSFVKINYDVAFFLDTSDFGISVIARDHKGNCLAWLSQRLHRTISPELTEAWAARAVIDLGIRFKWDKIITEGDCVDLVKQLVDR</sequence>
<reference evidence="3" key="2">
    <citation type="journal article" date="2024" name="Plant">
        <title>Genomic evolution and insights into agronomic trait innovations of Sesamum species.</title>
        <authorList>
            <person name="Miao H."/>
            <person name="Wang L."/>
            <person name="Qu L."/>
            <person name="Liu H."/>
            <person name="Sun Y."/>
            <person name="Le M."/>
            <person name="Wang Q."/>
            <person name="Wei S."/>
            <person name="Zheng Y."/>
            <person name="Lin W."/>
            <person name="Duan Y."/>
            <person name="Cao H."/>
            <person name="Xiong S."/>
            <person name="Wang X."/>
            <person name="Wei L."/>
            <person name="Li C."/>
            <person name="Ma Q."/>
            <person name="Ju M."/>
            <person name="Zhao R."/>
            <person name="Li G."/>
            <person name="Mu C."/>
            <person name="Tian Q."/>
            <person name="Mei H."/>
            <person name="Zhang T."/>
            <person name="Gao T."/>
            <person name="Zhang H."/>
        </authorList>
    </citation>
    <scope>NUCLEOTIDE SEQUENCE</scope>
    <source>
        <strain evidence="3">G02</strain>
    </source>
</reference>
<feature type="domain" description="RNase H type-1" evidence="1">
    <location>
        <begin position="370"/>
        <end position="446"/>
    </location>
</feature>
<feature type="domain" description="Reverse transcriptase zinc-binding" evidence="2">
    <location>
        <begin position="174"/>
        <end position="268"/>
    </location>
</feature>
<evidence type="ECO:0000259" key="1">
    <source>
        <dbReference type="Pfam" id="PF13456"/>
    </source>
</evidence>
<gene>
    <name evidence="3" type="ORF">Sradi_2503600</name>
</gene>
<dbReference type="EMBL" id="JACGWJ010000010">
    <property type="protein sequence ID" value="KAL0392808.1"/>
    <property type="molecule type" value="Genomic_DNA"/>
</dbReference>
<dbReference type="PANTHER" id="PTHR47074:SF48">
    <property type="entry name" value="POLYNUCLEOTIDYL TRANSFERASE, RIBONUCLEASE H-LIKE SUPERFAMILY PROTEIN"/>
    <property type="match status" value="1"/>
</dbReference>
<dbReference type="InterPro" id="IPR026960">
    <property type="entry name" value="RVT-Znf"/>
</dbReference>
<dbReference type="Pfam" id="PF13966">
    <property type="entry name" value="zf-RVT"/>
    <property type="match status" value="1"/>
</dbReference>
<protein>
    <recommendedName>
        <fullName evidence="4">Reverse transcriptase zinc-binding domain-containing protein</fullName>
    </recommendedName>
</protein>
<dbReference type="PANTHER" id="PTHR47074">
    <property type="entry name" value="BNAC02G40300D PROTEIN"/>
    <property type="match status" value="1"/>
</dbReference>
<evidence type="ECO:0000313" key="3">
    <source>
        <dbReference type="EMBL" id="KAL0392808.1"/>
    </source>
</evidence>
<dbReference type="InterPro" id="IPR052929">
    <property type="entry name" value="RNase_H-like_EbsB-rel"/>
</dbReference>
<dbReference type="GO" id="GO:0003676">
    <property type="term" value="F:nucleic acid binding"/>
    <property type="evidence" value="ECO:0007669"/>
    <property type="project" value="InterPro"/>
</dbReference>
<dbReference type="Pfam" id="PF13456">
    <property type="entry name" value="RVT_3"/>
    <property type="match status" value="1"/>
</dbReference>
<dbReference type="GO" id="GO:0004523">
    <property type="term" value="F:RNA-DNA hybrid ribonuclease activity"/>
    <property type="evidence" value="ECO:0007669"/>
    <property type="project" value="InterPro"/>
</dbReference>
<organism evidence="3">
    <name type="scientific">Sesamum radiatum</name>
    <name type="common">Black benniseed</name>
    <dbReference type="NCBI Taxonomy" id="300843"/>
    <lineage>
        <taxon>Eukaryota</taxon>
        <taxon>Viridiplantae</taxon>
        <taxon>Streptophyta</taxon>
        <taxon>Embryophyta</taxon>
        <taxon>Tracheophyta</taxon>
        <taxon>Spermatophyta</taxon>
        <taxon>Magnoliopsida</taxon>
        <taxon>eudicotyledons</taxon>
        <taxon>Gunneridae</taxon>
        <taxon>Pentapetalae</taxon>
        <taxon>asterids</taxon>
        <taxon>lamiids</taxon>
        <taxon>Lamiales</taxon>
        <taxon>Pedaliaceae</taxon>
        <taxon>Sesamum</taxon>
    </lineage>
</organism>
<evidence type="ECO:0000259" key="2">
    <source>
        <dbReference type="Pfam" id="PF13966"/>
    </source>
</evidence>
<reference evidence="3" key="1">
    <citation type="submission" date="2020-06" db="EMBL/GenBank/DDBJ databases">
        <authorList>
            <person name="Li T."/>
            <person name="Hu X."/>
            <person name="Zhang T."/>
            <person name="Song X."/>
            <person name="Zhang H."/>
            <person name="Dai N."/>
            <person name="Sheng W."/>
            <person name="Hou X."/>
            <person name="Wei L."/>
        </authorList>
    </citation>
    <scope>NUCLEOTIDE SEQUENCE</scope>
    <source>
        <strain evidence="3">G02</strain>
        <tissue evidence="3">Leaf</tissue>
    </source>
</reference>